<gene>
    <name evidence="8" type="ORF">WKW79_24935</name>
</gene>
<feature type="domain" description="Acyl-CoA dehydrogenase/oxidase N-terminal" evidence="7">
    <location>
        <begin position="6"/>
        <end position="118"/>
    </location>
</feature>
<accession>A0ABU8XFP6</accession>
<evidence type="ECO:0000256" key="1">
    <source>
        <dbReference type="ARBA" id="ARBA00001974"/>
    </source>
</evidence>
<sequence length="388" mass="42858">MNFDLSEDQQSLCDAVGRICQQFDDDYWLRKDKEGGFPFELHRALADAGWLGICIPEAYGGSGLGITEAALMMQTISASGAGMSGASAVHMNIFGLSPVVIFGTDAQKQRMLPPLVKGTEQACFAVTEPNTGLNTTRLKLRAERQGDHYVLNGQKVWISTAQVAQKMLILARTTPIEEVKNHTDGLSLFYTDLDRRFVEVREIDKMGRKAVDSNQVFIDGLRVPAEDRIGEEGKGFHYILHGMNPERILIASEAIGLGKVALQRATQYANEREVFDRPIGKNQSIQHPLAECWMHLEAANLMMMKAADRFDRGLSCGAEANAAKFLGAEAGYQACLQAVMTHGGFGYAKEYHVERYLRESLIPRIAPISPQLVLCFIAEKVLGLPKSY</sequence>
<feature type="domain" description="Acyl-CoA oxidase/dehydrogenase middle" evidence="6">
    <location>
        <begin position="123"/>
        <end position="219"/>
    </location>
</feature>
<evidence type="ECO:0000256" key="4">
    <source>
        <dbReference type="ARBA" id="ARBA00022827"/>
    </source>
</evidence>
<dbReference type="PANTHER" id="PTHR43884">
    <property type="entry name" value="ACYL-COA DEHYDROGENASE"/>
    <property type="match status" value="1"/>
</dbReference>
<evidence type="ECO:0000313" key="8">
    <source>
        <dbReference type="EMBL" id="MEJ8857839.1"/>
    </source>
</evidence>
<dbReference type="RefSeq" id="WP_340337909.1">
    <property type="nucleotide sequence ID" value="NZ_JBBKZS010000013.1"/>
</dbReference>
<dbReference type="Pfam" id="PF02770">
    <property type="entry name" value="Acyl-CoA_dh_M"/>
    <property type="match status" value="1"/>
</dbReference>
<dbReference type="EMBL" id="JBBKZS010000013">
    <property type="protein sequence ID" value="MEJ8857839.1"/>
    <property type="molecule type" value="Genomic_DNA"/>
</dbReference>
<dbReference type="Gene3D" id="1.20.140.10">
    <property type="entry name" value="Butyryl-CoA Dehydrogenase, subunit A, domain 3"/>
    <property type="match status" value="1"/>
</dbReference>
<dbReference type="GO" id="GO:0016491">
    <property type="term" value="F:oxidoreductase activity"/>
    <property type="evidence" value="ECO:0007669"/>
    <property type="project" value="UniProtKB-KW"/>
</dbReference>
<evidence type="ECO:0000256" key="2">
    <source>
        <dbReference type="ARBA" id="ARBA00009347"/>
    </source>
</evidence>
<comment type="similarity">
    <text evidence="2">Belongs to the acyl-CoA dehydrogenase family.</text>
</comment>
<dbReference type="InterPro" id="IPR046373">
    <property type="entry name" value="Acyl-CoA_Oxase/DH_mid-dom_sf"/>
</dbReference>
<keyword evidence="4" id="KW-0274">FAD</keyword>
<keyword evidence="8" id="KW-0560">Oxidoreductase</keyword>
<dbReference type="SUPFAM" id="SSF56645">
    <property type="entry name" value="Acyl-CoA dehydrogenase NM domain-like"/>
    <property type="match status" value="1"/>
</dbReference>
<dbReference type="InterPro" id="IPR037069">
    <property type="entry name" value="AcylCoA_DH/ox_N_sf"/>
</dbReference>
<dbReference type="InterPro" id="IPR036250">
    <property type="entry name" value="AcylCo_DH-like_C"/>
</dbReference>
<dbReference type="Proteomes" id="UP001367030">
    <property type="component" value="Unassembled WGS sequence"/>
</dbReference>
<comment type="caution">
    <text evidence="8">The sequence shown here is derived from an EMBL/GenBank/DDBJ whole genome shotgun (WGS) entry which is preliminary data.</text>
</comment>
<evidence type="ECO:0000259" key="6">
    <source>
        <dbReference type="Pfam" id="PF02770"/>
    </source>
</evidence>
<dbReference type="InterPro" id="IPR006091">
    <property type="entry name" value="Acyl-CoA_Oxase/DH_mid-dom"/>
</dbReference>
<dbReference type="SUPFAM" id="SSF47203">
    <property type="entry name" value="Acyl-CoA dehydrogenase C-terminal domain-like"/>
    <property type="match status" value="1"/>
</dbReference>
<evidence type="ECO:0000259" key="5">
    <source>
        <dbReference type="Pfam" id="PF00441"/>
    </source>
</evidence>
<evidence type="ECO:0000313" key="9">
    <source>
        <dbReference type="Proteomes" id="UP001367030"/>
    </source>
</evidence>
<organism evidence="8 9">
    <name type="scientific">Variovorax robiniae</name>
    <dbReference type="NCBI Taxonomy" id="1836199"/>
    <lineage>
        <taxon>Bacteria</taxon>
        <taxon>Pseudomonadati</taxon>
        <taxon>Pseudomonadota</taxon>
        <taxon>Betaproteobacteria</taxon>
        <taxon>Burkholderiales</taxon>
        <taxon>Comamonadaceae</taxon>
        <taxon>Variovorax</taxon>
    </lineage>
</organism>
<reference evidence="8 9" key="1">
    <citation type="submission" date="2024-03" db="EMBL/GenBank/DDBJ databases">
        <title>Novel species of the genus Variovorax.</title>
        <authorList>
            <person name="Liu Q."/>
            <person name="Xin Y.-H."/>
        </authorList>
    </citation>
    <scope>NUCLEOTIDE SEQUENCE [LARGE SCALE GENOMIC DNA]</scope>
    <source>
        <strain evidence="8 9">KACC 18901</strain>
    </source>
</reference>
<protein>
    <submittedName>
        <fullName evidence="8">Acyl-CoA dehydrogenase family protein</fullName>
        <ecNumber evidence="8">1.-.-.-</ecNumber>
    </submittedName>
</protein>
<comment type="cofactor">
    <cofactor evidence="1">
        <name>FAD</name>
        <dbReference type="ChEBI" id="CHEBI:57692"/>
    </cofactor>
</comment>
<dbReference type="Pfam" id="PF00441">
    <property type="entry name" value="Acyl-CoA_dh_1"/>
    <property type="match status" value="1"/>
</dbReference>
<proteinExistence type="inferred from homology"/>
<dbReference type="Gene3D" id="1.10.540.10">
    <property type="entry name" value="Acyl-CoA dehydrogenase/oxidase, N-terminal domain"/>
    <property type="match status" value="1"/>
</dbReference>
<dbReference type="InterPro" id="IPR013786">
    <property type="entry name" value="AcylCoA_DH/ox_N"/>
</dbReference>
<dbReference type="EC" id="1.-.-.-" evidence="8"/>
<evidence type="ECO:0000256" key="3">
    <source>
        <dbReference type="ARBA" id="ARBA00022630"/>
    </source>
</evidence>
<keyword evidence="3" id="KW-0285">Flavoprotein</keyword>
<dbReference type="PANTHER" id="PTHR43884:SF12">
    <property type="entry name" value="ISOVALERYL-COA DEHYDROGENASE, MITOCHONDRIAL-RELATED"/>
    <property type="match status" value="1"/>
</dbReference>
<name>A0ABU8XFP6_9BURK</name>
<dbReference type="InterPro" id="IPR009075">
    <property type="entry name" value="AcylCo_DH/oxidase_C"/>
</dbReference>
<evidence type="ECO:0000259" key="7">
    <source>
        <dbReference type="Pfam" id="PF02771"/>
    </source>
</evidence>
<dbReference type="Pfam" id="PF02771">
    <property type="entry name" value="Acyl-CoA_dh_N"/>
    <property type="match status" value="1"/>
</dbReference>
<feature type="domain" description="Acyl-CoA dehydrogenase/oxidase C-terminal" evidence="5">
    <location>
        <begin position="233"/>
        <end position="366"/>
    </location>
</feature>
<keyword evidence="9" id="KW-1185">Reference proteome</keyword>
<dbReference type="InterPro" id="IPR009100">
    <property type="entry name" value="AcylCoA_DH/oxidase_NM_dom_sf"/>
</dbReference>
<dbReference type="Gene3D" id="2.40.110.10">
    <property type="entry name" value="Butyryl-CoA Dehydrogenase, subunit A, domain 2"/>
    <property type="match status" value="1"/>
</dbReference>